<name>A0ABZ3FRT3_9ACTN</name>
<accession>A0ABZ3FRT3</accession>
<dbReference type="Proteomes" id="UP001442841">
    <property type="component" value="Chromosome"/>
</dbReference>
<evidence type="ECO:0000313" key="1">
    <source>
        <dbReference type="EMBL" id="XAN08812.1"/>
    </source>
</evidence>
<proteinExistence type="predicted"/>
<organism evidence="1 2">
    <name type="scientific">Ammonicoccus fulvus</name>
    <dbReference type="NCBI Taxonomy" id="3138240"/>
    <lineage>
        <taxon>Bacteria</taxon>
        <taxon>Bacillati</taxon>
        <taxon>Actinomycetota</taxon>
        <taxon>Actinomycetes</taxon>
        <taxon>Propionibacteriales</taxon>
        <taxon>Propionibacteriaceae</taxon>
        <taxon>Ammonicoccus</taxon>
    </lineage>
</organism>
<gene>
    <name evidence="1" type="ORF">AADG42_16360</name>
</gene>
<protein>
    <submittedName>
        <fullName evidence="1">CopG family transcriptional regulator</fullName>
    </submittedName>
</protein>
<keyword evidence="2" id="KW-1185">Reference proteome</keyword>
<evidence type="ECO:0000313" key="2">
    <source>
        <dbReference type="Proteomes" id="UP001442841"/>
    </source>
</evidence>
<dbReference type="EMBL" id="CP154795">
    <property type="protein sequence ID" value="XAN08812.1"/>
    <property type="molecule type" value="Genomic_DNA"/>
</dbReference>
<reference evidence="1 2" key="1">
    <citation type="submission" date="2024-04" db="EMBL/GenBank/DDBJ databases">
        <title>Isolation of an actinomycete strain from pig manure.</title>
        <authorList>
            <person name="Gong T."/>
            <person name="Yu Z."/>
            <person name="An M."/>
            <person name="Wei C."/>
            <person name="Yang W."/>
            <person name="Liu L."/>
        </authorList>
    </citation>
    <scope>NUCLEOTIDE SEQUENCE [LARGE SCALE GENOMIC DNA]</scope>
    <source>
        <strain evidence="1 2">ZF39</strain>
    </source>
</reference>
<sequence>MRTTVQLDPEVAAAAVRLCKERHISLGEAVNVLARAGMAGKKHLSRFQQRTASVGLKAHTTNTADTLELLDQFDAADS</sequence>
<dbReference type="RefSeq" id="WP_425310240.1">
    <property type="nucleotide sequence ID" value="NZ_CP154795.1"/>
</dbReference>